<accession>A0A9D2B2H4</accession>
<sequence>MITAEERQAALRELSFNRWKALKLFFFCFASFVVGLTALYWTLDQRYAQRIEVAKEQLIQEMLALKDHYQMQPIADLYEGVVAYEGRADFDQAHVIVIPKAEFKEKGELIAVKGQKRELAPSVYQIRFVVADANATSAADKEADSAAAAENQDQGKE</sequence>
<evidence type="ECO:0000313" key="3">
    <source>
        <dbReference type="EMBL" id="HIX58076.1"/>
    </source>
</evidence>
<comment type="caution">
    <text evidence="3">The sequence shown here is derived from an EMBL/GenBank/DDBJ whole genome shotgun (WGS) entry which is preliminary data.</text>
</comment>
<dbReference type="EMBL" id="DXEV01000226">
    <property type="protein sequence ID" value="HIX58076.1"/>
    <property type="molecule type" value="Genomic_DNA"/>
</dbReference>
<dbReference type="AlphaFoldDB" id="A0A9D2B2H4"/>
<proteinExistence type="predicted"/>
<keyword evidence="2" id="KW-0812">Transmembrane</keyword>
<feature type="transmembrane region" description="Helical" evidence="2">
    <location>
        <begin position="21"/>
        <end position="43"/>
    </location>
</feature>
<keyword evidence="2" id="KW-0472">Membrane</keyword>
<reference evidence="3" key="1">
    <citation type="journal article" date="2021" name="PeerJ">
        <title>Extensive microbial diversity within the chicken gut microbiome revealed by metagenomics and culture.</title>
        <authorList>
            <person name="Gilroy R."/>
            <person name="Ravi A."/>
            <person name="Getino M."/>
            <person name="Pursley I."/>
            <person name="Horton D.L."/>
            <person name="Alikhan N.F."/>
            <person name="Baker D."/>
            <person name="Gharbi K."/>
            <person name="Hall N."/>
            <person name="Watson M."/>
            <person name="Adriaenssens E.M."/>
            <person name="Foster-Nyarko E."/>
            <person name="Jarju S."/>
            <person name="Secka A."/>
            <person name="Antonio M."/>
            <person name="Oren A."/>
            <person name="Chaudhuri R.R."/>
            <person name="La Ragione R."/>
            <person name="Hildebrand F."/>
            <person name="Pallen M.J."/>
        </authorList>
    </citation>
    <scope>NUCLEOTIDE SEQUENCE</scope>
    <source>
        <strain evidence="3">USASDec5-558</strain>
    </source>
</reference>
<dbReference type="Proteomes" id="UP000886829">
    <property type="component" value="Unassembled WGS sequence"/>
</dbReference>
<organism evidence="3 4">
    <name type="scientific">Candidatus Anaerobiospirillum pullistercoris</name>
    <dbReference type="NCBI Taxonomy" id="2838452"/>
    <lineage>
        <taxon>Bacteria</taxon>
        <taxon>Pseudomonadati</taxon>
        <taxon>Pseudomonadota</taxon>
        <taxon>Gammaproteobacteria</taxon>
        <taxon>Aeromonadales</taxon>
        <taxon>Succinivibrionaceae</taxon>
        <taxon>Anaerobiospirillum</taxon>
    </lineage>
</organism>
<keyword evidence="2" id="KW-1133">Transmembrane helix</keyword>
<evidence type="ECO:0000256" key="2">
    <source>
        <dbReference type="SAM" id="Phobius"/>
    </source>
</evidence>
<reference evidence="3" key="2">
    <citation type="submission" date="2021-04" db="EMBL/GenBank/DDBJ databases">
        <authorList>
            <person name="Gilroy R."/>
        </authorList>
    </citation>
    <scope>NUCLEOTIDE SEQUENCE</scope>
    <source>
        <strain evidence="3">USASDec5-558</strain>
    </source>
</reference>
<gene>
    <name evidence="3" type="ORF">H9850_11520</name>
</gene>
<feature type="region of interest" description="Disordered" evidence="1">
    <location>
        <begin position="137"/>
        <end position="157"/>
    </location>
</feature>
<name>A0A9D2B2H4_9GAMM</name>
<evidence type="ECO:0000256" key="1">
    <source>
        <dbReference type="SAM" id="MobiDB-lite"/>
    </source>
</evidence>
<evidence type="ECO:0000313" key="4">
    <source>
        <dbReference type="Proteomes" id="UP000886829"/>
    </source>
</evidence>
<protein>
    <submittedName>
        <fullName evidence="3">Uncharacterized protein</fullName>
    </submittedName>
</protein>